<dbReference type="Gene3D" id="2.30.30.40">
    <property type="entry name" value="SH3 Domains"/>
    <property type="match status" value="1"/>
</dbReference>
<evidence type="ECO:0000259" key="1">
    <source>
        <dbReference type="PROSITE" id="PS50851"/>
    </source>
</evidence>
<sequence length="158" mass="16572">MNTGAEHSGSSVALLVCGTGGRTFAVPLTTVRETMRPLTAHPVPGMPSFVLGVARIRGRSVPVVDSGALTGDQRVLASRWITLDAGADRQVALAVQRVVGIRTLATADLAEMPPLLDGLGPQLFSAISTRDQQLLLALQASHLVPDELWARLAEVSSS</sequence>
<dbReference type="PROSITE" id="PS50851">
    <property type="entry name" value="CHEW"/>
    <property type="match status" value="1"/>
</dbReference>
<dbReference type="GO" id="GO:0007165">
    <property type="term" value="P:signal transduction"/>
    <property type="evidence" value="ECO:0007669"/>
    <property type="project" value="InterPro"/>
</dbReference>
<dbReference type="RefSeq" id="WP_231439253.1">
    <property type="nucleotide sequence ID" value="NZ_JAJOMB010000002.1"/>
</dbReference>
<gene>
    <name evidence="2" type="ORF">LR394_05425</name>
</gene>
<evidence type="ECO:0000313" key="2">
    <source>
        <dbReference type="EMBL" id="MCD5310328.1"/>
    </source>
</evidence>
<name>A0A9X1NA31_9ACTN</name>
<evidence type="ECO:0000313" key="3">
    <source>
        <dbReference type="Proteomes" id="UP001138997"/>
    </source>
</evidence>
<dbReference type="SMART" id="SM00260">
    <property type="entry name" value="CheW"/>
    <property type="match status" value="1"/>
</dbReference>
<protein>
    <submittedName>
        <fullName evidence="2">Chemotaxis protein CheW</fullName>
    </submittedName>
</protein>
<accession>A0A9X1NA31</accession>
<feature type="domain" description="CheW-like" evidence="1">
    <location>
        <begin position="11"/>
        <end position="149"/>
    </location>
</feature>
<dbReference type="InterPro" id="IPR036061">
    <property type="entry name" value="CheW-like_dom_sf"/>
</dbReference>
<dbReference type="InterPro" id="IPR002545">
    <property type="entry name" value="CheW-lke_dom"/>
</dbReference>
<dbReference type="GO" id="GO:0005829">
    <property type="term" value="C:cytosol"/>
    <property type="evidence" value="ECO:0007669"/>
    <property type="project" value="TreeGrafter"/>
</dbReference>
<dbReference type="AlphaFoldDB" id="A0A9X1NA31"/>
<keyword evidence="3" id="KW-1185">Reference proteome</keyword>
<dbReference type="PANTHER" id="PTHR22617:SF43">
    <property type="entry name" value="PROTEIN PILI"/>
    <property type="match status" value="1"/>
</dbReference>
<organism evidence="2 3">
    <name type="scientific">Kineosporia babensis</name>
    <dbReference type="NCBI Taxonomy" id="499548"/>
    <lineage>
        <taxon>Bacteria</taxon>
        <taxon>Bacillati</taxon>
        <taxon>Actinomycetota</taxon>
        <taxon>Actinomycetes</taxon>
        <taxon>Kineosporiales</taxon>
        <taxon>Kineosporiaceae</taxon>
        <taxon>Kineosporia</taxon>
    </lineage>
</organism>
<reference evidence="2" key="1">
    <citation type="submission" date="2021-11" db="EMBL/GenBank/DDBJ databases">
        <title>Streptomyces corallinus and Kineosporia corallina sp. nov., two new coral-derived marine actinobacteria.</title>
        <authorList>
            <person name="Buangrab K."/>
            <person name="Sutthacheep M."/>
            <person name="Yeemin T."/>
            <person name="Harunari E."/>
            <person name="Igarashi Y."/>
            <person name="Sripreechasak P."/>
            <person name="Kanchanasin P."/>
            <person name="Tanasupawat S."/>
            <person name="Phongsopitanun W."/>
        </authorList>
    </citation>
    <scope>NUCLEOTIDE SEQUENCE</scope>
    <source>
        <strain evidence="2">JCM 31032</strain>
    </source>
</reference>
<dbReference type="SUPFAM" id="SSF50341">
    <property type="entry name" value="CheW-like"/>
    <property type="match status" value="1"/>
</dbReference>
<comment type="caution">
    <text evidence="2">The sequence shown here is derived from an EMBL/GenBank/DDBJ whole genome shotgun (WGS) entry which is preliminary data.</text>
</comment>
<dbReference type="Gene3D" id="2.40.50.180">
    <property type="entry name" value="CheA-289, Domain 4"/>
    <property type="match status" value="1"/>
</dbReference>
<dbReference type="EMBL" id="JAJOMB010000002">
    <property type="protein sequence ID" value="MCD5310328.1"/>
    <property type="molecule type" value="Genomic_DNA"/>
</dbReference>
<dbReference type="Proteomes" id="UP001138997">
    <property type="component" value="Unassembled WGS sequence"/>
</dbReference>
<dbReference type="InterPro" id="IPR039315">
    <property type="entry name" value="CheW"/>
</dbReference>
<dbReference type="GO" id="GO:0006935">
    <property type="term" value="P:chemotaxis"/>
    <property type="evidence" value="ECO:0007669"/>
    <property type="project" value="InterPro"/>
</dbReference>
<dbReference type="Pfam" id="PF01584">
    <property type="entry name" value="CheW"/>
    <property type="match status" value="1"/>
</dbReference>
<proteinExistence type="predicted"/>
<dbReference type="PANTHER" id="PTHR22617">
    <property type="entry name" value="CHEMOTAXIS SENSOR HISTIDINE KINASE-RELATED"/>
    <property type="match status" value="1"/>
</dbReference>